<evidence type="ECO:0000259" key="1">
    <source>
        <dbReference type="Pfam" id="PF04230"/>
    </source>
</evidence>
<dbReference type="Proteomes" id="UP000036780">
    <property type="component" value="Unassembled WGS sequence"/>
</dbReference>
<dbReference type="Pfam" id="PF04230">
    <property type="entry name" value="PS_pyruv_trans"/>
    <property type="match status" value="1"/>
</dbReference>
<dbReference type="PANTHER" id="PTHR36836:SF1">
    <property type="entry name" value="COLANIC ACID BIOSYNTHESIS PROTEIN WCAK"/>
    <property type="match status" value="1"/>
</dbReference>
<dbReference type="GeneID" id="66872622"/>
<dbReference type="InterPro" id="IPR007345">
    <property type="entry name" value="Polysacch_pyruvyl_Trfase"/>
</dbReference>
<comment type="caution">
    <text evidence="2">The sequence shown here is derived from an EMBL/GenBank/DDBJ whole genome shotgun (WGS) entry which is preliminary data.</text>
</comment>
<dbReference type="AlphaFoldDB" id="A0A0L0QSD9"/>
<dbReference type="OrthoDB" id="3188137at2"/>
<name>A0A0L0QSD9_VIRPA</name>
<dbReference type="PANTHER" id="PTHR36836">
    <property type="entry name" value="COLANIC ACID BIOSYNTHESIS PROTEIN WCAK"/>
    <property type="match status" value="1"/>
</dbReference>
<protein>
    <recommendedName>
        <fullName evidence="1">Polysaccharide pyruvyl transferase domain-containing protein</fullName>
    </recommendedName>
</protein>
<dbReference type="EMBL" id="LGTO01000005">
    <property type="protein sequence ID" value="KNE21605.1"/>
    <property type="molecule type" value="Genomic_DNA"/>
</dbReference>
<organism evidence="2 3">
    <name type="scientific">Virgibacillus pantothenticus</name>
    <dbReference type="NCBI Taxonomy" id="1473"/>
    <lineage>
        <taxon>Bacteria</taxon>
        <taxon>Bacillati</taxon>
        <taxon>Bacillota</taxon>
        <taxon>Bacilli</taxon>
        <taxon>Bacillales</taxon>
        <taxon>Bacillaceae</taxon>
        <taxon>Virgibacillus</taxon>
    </lineage>
</organism>
<evidence type="ECO:0000313" key="2">
    <source>
        <dbReference type="EMBL" id="KNE21605.1"/>
    </source>
</evidence>
<evidence type="ECO:0000313" key="3">
    <source>
        <dbReference type="Proteomes" id="UP000036780"/>
    </source>
</evidence>
<keyword evidence="3" id="KW-1185">Reference proteome</keyword>
<dbReference type="PATRIC" id="fig|1473.5.peg.4678"/>
<sequence length="363" mass="42909">MKNVMLYAYTHYNLGDDLFIKTICERYPNTNFLLLAPKGYCKTFSNLNNLKIINSDSLLFRGSKLIATTFNKKKLFYSYLARKCHLQIYAGGSLFIQHDYWKEEYKNVQAMSKMKIPFFILGANFGPFYEQSFLHAYYKIFFHLTDICFRDHYSYSLFKELPNVRLATDMIFQLEPICLNKANQSVIISVIKPSIRKSLQGYDEIYYNKIREITLHFLKEGYDVTLMSFCEYEQDHEAIKHILAPVSKHYINHIHTFYYKNNLEKALKLISSCTFVVATRFHAMILGWLYQKSVFPIVYSSKMTNMIKDVNFQGNYTQFHELETLEAETVYQSMSSNRIDVTEQIMKAKEQFIKLDTYLETEN</sequence>
<proteinExistence type="predicted"/>
<gene>
    <name evidence="2" type="ORF">AFK71_08155</name>
</gene>
<accession>A0A0L0QSD9</accession>
<feature type="domain" description="Polysaccharide pyruvyl transferase" evidence="1">
    <location>
        <begin position="61"/>
        <end position="301"/>
    </location>
</feature>
<dbReference type="RefSeq" id="WP_050351044.1">
    <property type="nucleotide sequence ID" value="NZ_BOSN01000004.1"/>
</dbReference>
<reference evidence="3" key="1">
    <citation type="submission" date="2015-07" db="EMBL/GenBank/DDBJ databases">
        <title>Fjat-10053 dsm26.</title>
        <authorList>
            <person name="Liu B."/>
            <person name="Wang J."/>
            <person name="Zhu Y."/>
            <person name="Liu G."/>
            <person name="Chen Q."/>
            <person name="Chen Z."/>
            <person name="Lan J."/>
            <person name="Che J."/>
            <person name="Ge C."/>
            <person name="Shi H."/>
            <person name="Pan Z."/>
            <person name="Liu X."/>
        </authorList>
    </citation>
    <scope>NUCLEOTIDE SEQUENCE [LARGE SCALE GENOMIC DNA]</scope>
    <source>
        <strain evidence="3">DSM 26</strain>
    </source>
</reference>